<keyword evidence="2" id="KW-1185">Reference proteome</keyword>
<sequence length="31" mass="3523">MILFCSKNNEKVCIANKGVYYESKTIGQKNV</sequence>
<dbReference type="EMBL" id="FN555004">
    <property type="protein sequence ID" value="CBG40290.1"/>
    <property type="molecule type" value="Genomic_DNA"/>
</dbReference>
<name>D3UIG7_HELM1</name>
<reference evidence="1 2" key="1">
    <citation type="journal article" date="2010" name="BMC Genomics">
        <title>Comparative genomics and proteomics of Helicobacter mustelae, an ulcerogenic and carcinogenic gastric pathogen.</title>
        <authorList>
            <person name="O'Toole P.W."/>
            <person name="Snelling W.J."/>
            <person name="Canchaya C."/>
            <person name="Forde B.M."/>
            <person name="Hardie K.R."/>
            <person name="Josenhans C."/>
            <person name="Graham R.L.J."/>
            <person name="McMullan G."/>
            <person name="Parkhill J."/>
            <person name="Belda E."/>
            <person name="Bentley S.D."/>
        </authorList>
    </citation>
    <scope>NUCLEOTIDE SEQUENCE [LARGE SCALE GENOMIC DNA]</scope>
    <source>
        <strain evidence="2">ATCC 43772 / LMG 18044 / NCTC 12198 / 12198</strain>
    </source>
</reference>
<protein>
    <submittedName>
        <fullName evidence="1">Uncharacterized protein</fullName>
    </submittedName>
</protein>
<evidence type="ECO:0000313" key="2">
    <source>
        <dbReference type="Proteomes" id="UP000001522"/>
    </source>
</evidence>
<dbReference type="AlphaFoldDB" id="D3UIG7"/>
<dbReference type="KEGG" id="hms:HMU10330"/>
<evidence type="ECO:0000313" key="1">
    <source>
        <dbReference type="EMBL" id="CBG40290.1"/>
    </source>
</evidence>
<dbReference type="Proteomes" id="UP000001522">
    <property type="component" value="Chromosome"/>
</dbReference>
<accession>D3UIG7</accession>
<dbReference type="STRING" id="679897.HMU10330"/>
<organism evidence="1 2">
    <name type="scientific">Helicobacter mustelae (strain ATCC 43772 / CCUG 25715 / CIP 103759 / LMG 18044 / NCTC 12198 / R85-136P)</name>
    <name type="common">Campylobacter mustelae</name>
    <dbReference type="NCBI Taxonomy" id="679897"/>
    <lineage>
        <taxon>Bacteria</taxon>
        <taxon>Pseudomonadati</taxon>
        <taxon>Campylobacterota</taxon>
        <taxon>Epsilonproteobacteria</taxon>
        <taxon>Campylobacterales</taxon>
        <taxon>Helicobacteraceae</taxon>
        <taxon>Helicobacter</taxon>
    </lineage>
</organism>
<proteinExistence type="predicted"/>
<dbReference type="HOGENOM" id="CLU_3396900_0_0_7"/>
<gene>
    <name evidence="1" type="ordered locus">HMU10330</name>
</gene>